<feature type="compositionally biased region" description="Pro residues" evidence="1">
    <location>
        <begin position="1"/>
        <end position="16"/>
    </location>
</feature>
<evidence type="ECO:0000313" key="3">
    <source>
        <dbReference type="Proteomes" id="UP001283361"/>
    </source>
</evidence>
<feature type="region of interest" description="Disordered" evidence="1">
    <location>
        <begin position="1"/>
        <end position="25"/>
    </location>
</feature>
<evidence type="ECO:0000256" key="1">
    <source>
        <dbReference type="SAM" id="MobiDB-lite"/>
    </source>
</evidence>
<protein>
    <submittedName>
        <fullName evidence="2">Uncharacterized protein</fullName>
    </submittedName>
</protein>
<organism evidence="2 3">
    <name type="scientific">Elysia crispata</name>
    <name type="common">lettuce slug</name>
    <dbReference type="NCBI Taxonomy" id="231223"/>
    <lineage>
        <taxon>Eukaryota</taxon>
        <taxon>Metazoa</taxon>
        <taxon>Spiralia</taxon>
        <taxon>Lophotrochozoa</taxon>
        <taxon>Mollusca</taxon>
        <taxon>Gastropoda</taxon>
        <taxon>Heterobranchia</taxon>
        <taxon>Euthyneura</taxon>
        <taxon>Panpulmonata</taxon>
        <taxon>Sacoglossa</taxon>
        <taxon>Placobranchoidea</taxon>
        <taxon>Plakobranchidae</taxon>
        <taxon>Elysia</taxon>
    </lineage>
</organism>
<dbReference type="Proteomes" id="UP001283361">
    <property type="component" value="Unassembled WGS sequence"/>
</dbReference>
<comment type="caution">
    <text evidence="2">The sequence shown here is derived from an EMBL/GenBank/DDBJ whole genome shotgun (WGS) entry which is preliminary data.</text>
</comment>
<dbReference type="AlphaFoldDB" id="A0AAE1AF60"/>
<sequence>MGCLFPPAPSSLPPPSTLSLGKTNNPSLNVRGQAFPFRPIYQQVTVTVETQSGAFPSPPSVTLTKTYIQVSSLVFSFDDTDRKTSATRK</sequence>
<reference evidence="2" key="1">
    <citation type="journal article" date="2023" name="G3 (Bethesda)">
        <title>A reference genome for the long-term kleptoplast-retaining sea slug Elysia crispata morphotype clarki.</title>
        <authorList>
            <person name="Eastman K.E."/>
            <person name="Pendleton A.L."/>
            <person name="Shaikh M.A."/>
            <person name="Suttiyut T."/>
            <person name="Ogas R."/>
            <person name="Tomko P."/>
            <person name="Gavelis G."/>
            <person name="Widhalm J.R."/>
            <person name="Wisecaver J.H."/>
        </authorList>
    </citation>
    <scope>NUCLEOTIDE SEQUENCE</scope>
    <source>
        <strain evidence="2">ECLA1</strain>
    </source>
</reference>
<proteinExistence type="predicted"/>
<gene>
    <name evidence="2" type="ORF">RRG08_000960</name>
</gene>
<keyword evidence="3" id="KW-1185">Reference proteome</keyword>
<dbReference type="EMBL" id="JAWDGP010001945">
    <property type="protein sequence ID" value="KAK3786755.1"/>
    <property type="molecule type" value="Genomic_DNA"/>
</dbReference>
<evidence type="ECO:0000313" key="2">
    <source>
        <dbReference type="EMBL" id="KAK3786755.1"/>
    </source>
</evidence>
<name>A0AAE1AF60_9GAST</name>
<accession>A0AAE1AF60</accession>